<gene>
    <name evidence="2" type="ORF">IQ217_04220</name>
</gene>
<sequence length="269" mass="30894">MLYWWDGQWFEQDVIELPINEPGLLYGATVFTTLRVYQQCLDHPFTHWVDHGDRLRRSLVSLQWPAPDWGPVDQAARHLSQRYPILRLTCFPSGQILITGRALAEDLEQRQQLGINAWLMAPGRYQRSLAELKTGNYFAPWLAQRIAQENNAQEAILTDANGHWLETSTGNLWGWRDGEFFTPPLTGQQLPGITLQHLRGWLQEQGLTIHGDRWSKDLVHTFQGLAYSNSGVEIVPINRVGKEGEGWLNFASAQSREYGLLASYWIKNR</sequence>
<protein>
    <submittedName>
        <fullName evidence="2">Aminotransferase class IV</fullName>
    </submittedName>
</protein>
<dbReference type="InterPro" id="IPR043132">
    <property type="entry name" value="BCAT-like_C"/>
</dbReference>
<evidence type="ECO:0000256" key="1">
    <source>
        <dbReference type="ARBA" id="ARBA00009320"/>
    </source>
</evidence>
<dbReference type="Pfam" id="PF01063">
    <property type="entry name" value="Aminotran_4"/>
    <property type="match status" value="1"/>
</dbReference>
<dbReference type="PANTHER" id="PTHR42743:SF11">
    <property type="entry name" value="AMINODEOXYCHORISMATE LYASE"/>
    <property type="match status" value="1"/>
</dbReference>
<dbReference type="GO" id="GO:0008483">
    <property type="term" value="F:transaminase activity"/>
    <property type="evidence" value="ECO:0007669"/>
    <property type="project" value="UniProtKB-KW"/>
</dbReference>
<evidence type="ECO:0000313" key="2">
    <source>
        <dbReference type="EMBL" id="MBE9253079.1"/>
    </source>
</evidence>
<dbReference type="EMBL" id="JADEVV010000008">
    <property type="protein sequence ID" value="MBE9253079.1"/>
    <property type="molecule type" value="Genomic_DNA"/>
</dbReference>
<dbReference type="SUPFAM" id="SSF56752">
    <property type="entry name" value="D-aminoacid aminotransferase-like PLP-dependent enzymes"/>
    <property type="match status" value="1"/>
</dbReference>
<comment type="caution">
    <text evidence="2">The sequence shown here is derived from an EMBL/GenBank/DDBJ whole genome shotgun (WGS) entry which is preliminary data.</text>
</comment>
<evidence type="ECO:0000313" key="3">
    <source>
        <dbReference type="Proteomes" id="UP000658720"/>
    </source>
</evidence>
<reference evidence="2 3" key="1">
    <citation type="submission" date="2020-10" db="EMBL/GenBank/DDBJ databases">
        <authorList>
            <person name="Castelo-Branco R."/>
            <person name="Eusebio N."/>
            <person name="Adriana R."/>
            <person name="Vieira A."/>
            <person name="Brugerolle De Fraissinette N."/>
            <person name="Rezende De Castro R."/>
            <person name="Schneider M.P."/>
            <person name="Vasconcelos V."/>
            <person name="Leao P.N."/>
        </authorList>
    </citation>
    <scope>NUCLEOTIDE SEQUENCE [LARGE SCALE GENOMIC DNA]</scope>
    <source>
        <strain evidence="2 3">LEGE 00031</strain>
    </source>
</reference>
<name>A0ABR9VP01_9SYNC</name>
<dbReference type="InterPro" id="IPR043131">
    <property type="entry name" value="BCAT-like_N"/>
</dbReference>
<dbReference type="InterPro" id="IPR001544">
    <property type="entry name" value="Aminotrans_IV"/>
</dbReference>
<accession>A0ABR9VP01</accession>
<comment type="similarity">
    <text evidence="1">Belongs to the class-IV pyridoxal-phosphate-dependent aminotransferase family.</text>
</comment>
<dbReference type="PANTHER" id="PTHR42743">
    <property type="entry name" value="AMINO-ACID AMINOTRANSFERASE"/>
    <property type="match status" value="1"/>
</dbReference>
<keyword evidence="2" id="KW-0808">Transferase</keyword>
<keyword evidence="2" id="KW-0032">Aminotransferase</keyword>
<organism evidence="2 3">
    <name type="scientific">Synechocystis salina LEGE 00031</name>
    <dbReference type="NCBI Taxonomy" id="1828736"/>
    <lineage>
        <taxon>Bacteria</taxon>
        <taxon>Bacillati</taxon>
        <taxon>Cyanobacteriota</taxon>
        <taxon>Cyanophyceae</taxon>
        <taxon>Synechococcales</taxon>
        <taxon>Merismopediaceae</taxon>
        <taxon>Synechocystis</taxon>
    </lineage>
</organism>
<dbReference type="Proteomes" id="UP000658720">
    <property type="component" value="Unassembled WGS sequence"/>
</dbReference>
<dbReference type="Gene3D" id="3.30.470.10">
    <property type="match status" value="1"/>
</dbReference>
<keyword evidence="3" id="KW-1185">Reference proteome</keyword>
<dbReference type="InterPro" id="IPR036038">
    <property type="entry name" value="Aminotransferase-like"/>
</dbReference>
<proteinExistence type="inferred from homology"/>
<dbReference type="RefSeq" id="WP_194019023.1">
    <property type="nucleotide sequence ID" value="NZ_JADEVV010000008.1"/>
</dbReference>
<dbReference type="Gene3D" id="3.20.10.10">
    <property type="entry name" value="D-amino Acid Aminotransferase, subunit A, domain 2"/>
    <property type="match status" value="1"/>
</dbReference>
<dbReference type="InterPro" id="IPR050571">
    <property type="entry name" value="Class-IV_PLP-Dep_Aminotrnsfr"/>
</dbReference>